<reference evidence="3" key="3">
    <citation type="submission" date="2025-09" db="UniProtKB">
        <authorList>
            <consortium name="Ensembl"/>
        </authorList>
    </citation>
    <scope>IDENTIFICATION</scope>
</reference>
<dbReference type="Gene3D" id="1.10.10.60">
    <property type="entry name" value="Homeodomain-like"/>
    <property type="match status" value="1"/>
</dbReference>
<proteinExistence type="predicted"/>
<accession>A0A8C3VEH2</accession>
<dbReference type="Pfam" id="PF13837">
    <property type="entry name" value="Myb_DNA-bind_4"/>
    <property type="match status" value="1"/>
</dbReference>
<protein>
    <recommendedName>
        <fullName evidence="2">Myb/SANT-like DNA-binding domain-containing protein</fullName>
    </recommendedName>
</protein>
<dbReference type="InterPro" id="IPR044822">
    <property type="entry name" value="Myb_DNA-bind_4"/>
</dbReference>
<dbReference type="PANTHER" id="PTHR47595:SF1">
    <property type="entry name" value="MYB_SANT-LIKE DNA-BINDING DOMAIN-CONTAINING PROTEIN"/>
    <property type="match status" value="1"/>
</dbReference>
<reference evidence="3" key="1">
    <citation type="submission" date="2020-10" db="EMBL/GenBank/DDBJ databases">
        <title>Catharus ustulatus (Swainson's thrush) genome, bCatUst1, primary haplotype v2.</title>
        <authorList>
            <person name="Delmore K."/>
            <person name="Vafadar M."/>
            <person name="Formenti G."/>
            <person name="Chow W."/>
            <person name="Pelan S."/>
            <person name="Howe K."/>
            <person name="Rhie A."/>
            <person name="Mountcastle J."/>
            <person name="Haase B."/>
            <person name="Fedrigo O."/>
            <person name="Jarvis E.D."/>
        </authorList>
    </citation>
    <scope>NUCLEOTIDE SEQUENCE [LARGE SCALE GENOMIC DNA]</scope>
</reference>
<reference evidence="3" key="2">
    <citation type="submission" date="2025-08" db="UniProtKB">
        <authorList>
            <consortium name="Ensembl"/>
        </authorList>
    </citation>
    <scope>IDENTIFICATION</scope>
</reference>
<dbReference type="Proteomes" id="UP000694563">
    <property type="component" value="Chromosome 5"/>
</dbReference>
<dbReference type="FunFam" id="1.10.10.60:FF:000032">
    <property type="entry name" value="Zinc finger and SCAN domain-containing 20"/>
    <property type="match status" value="1"/>
</dbReference>
<dbReference type="Ensembl" id="ENSCUST00005027182.1">
    <property type="protein sequence ID" value="ENSCUSP00005026252.1"/>
    <property type="gene ID" value="ENSCUSG00005016284.1"/>
</dbReference>
<feature type="compositionally biased region" description="Basic and acidic residues" evidence="1">
    <location>
        <begin position="214"/>
        <end position="237"/>
    </location>
</feature>
<name>A0A8C3VEH2_CATUS</name>
<feature type="domain" description="Myb/SANT-like DNA-binding" evidence="2">
    <location>
        <begin position="116"/>
        <end position="204"/>
    </location>
</feature>
<evidence type="ECO:0000259" key="2">
    <source>
        <dbReference type="Pfam" id="PF13837"/>
    </source>
</evidence>
<sequence>KSGGFRIIFSNAVFSFTDVRGRRLHPNHTSLLLPVPKCPAWLELTEAQLPYKELTFQTPCQHGEIPVSLEDDEDAPGDPLLFISHARPVQLGNPAPAAEASKPPAFIPTVANEGGKHWTVNEVRALIRIWSDKNIQQQLEGTVRNKRIFEQVAARLQKFGIDRDWKQCRTKYKNLKHEYKSVKSAQDSGSTSKSMKFFNELDAILGHCTMEQASKSDNDESERPPEWTEAKSEKDSVEMPGDTGEEDSVSNMSEDLQIADTKKLSDSEILEDDRDFTKSTPAALKSTQIKKEMIDIGRSGLSHDSFNTTFYFTGHCRFQSFVLVQQITLVLLLHYDKLWVLFDFIVQKKYE</sequence>
<evidence type="ECO:0000256" key="1">
    <source>
        <dbReference type="SAM" id="MobiDB-lite"/>
    </source>
</evidence>
<dbReference type="PANTHER" id="PTHR47595">
    <property type="entry name" value="HEAT SHOCK 70 KDA PROTEIN 14"/>
    <property type="match status" value="1"/>
</dbReference>
<keyword evidence="4" id="KW-1185">Reference proteome</keyword>
<gene>
    <name evidence="3" type="primary">PAICS</name>
</gene>
<evidence type="ECO:0000313" key="3">
    <source>
        <dbReference type="Ensembl" id="ENSCUSP00005026252.1"/>
    </source>
</evidence>
<evidence type="ECO:0000313" key="4">
    <source>
        <dbReference type="Proteomes" id="UP000694563"/>
    </source>
</evidence>
<feature type="region of interest" description="Disordered" evidence="1">
    <location>
        <begin position="213"/>
        <end position="255"/>
    </location>
</feature>
<organism evidence="3 4">
    <name type="scientific">Catharus ustulatus</name>
    <name type="common">Russet-backed thrush</name>
    <name type="synonym">Hylocichla ustulatus</name>
    <dbReference type="NCBI Taxonomy" id="91951"/>
    <lineage>
        <taxon>Eukaryota</taxon>
        <taxon>Metazoa</taxon>
        <taxon>Chordata</taxon>
        <taxon>Craniata</taxon>
        <taxon>Vertebrata</taxon>
        <taxon>Euteleostomi</taxon>
        <taxon>Archelosauria</taxon>
        <taxon>Archosauria</taxon>
        <taxon>Dinosauria</taxon>
        <taxon>Saurischia</taxon>
        <taxon>Theropoda</taxon>
        <taxon>Coelurosauria</taxon>
        <taxon>Aves</taxon>
        <taxon>Neognathae</taxon>
        <taxon>Neoaves</taxon>
        <taxon>Telluraves</taxon>
        <taxon>Australaves</taxon>
        <taxon>Passeriformes</taxon>
        <taxon>Turdidae</taxon>
        <taxon>Catharus</taxon>
    </lineage>
</organism>
<dbReference type="AlphaFoldDB" id="A0A8C3VEH2"/>